<dbReference type="STRING" id="1121003.SAMN03080618_00760"/>
<gene>
    <name evidence="3" type="primary">cheD</name>
    <name evidence="4" type="ORF">SAMN03080618_00760</name>
</gene>
<dbReference type="PANTHER" id="PTHR35147">
    <property type="entry name" value="CHEMORECEPTOR GLUTAMINE DEAMIDASE CHED-RELATED"/>
    <property type="match status" value="1"/>
</dbReference>
<dbReference type="GO" id="GO:0050568">
    <property type="term" value="F:protein-glutamine glutaminase activity"/>
    <property type="evidence" value="ECO:0007669"/>
    <property type="project" value="UniProtKB-UniRule"/>
</dbReference>
<dbReference type="InterPro" id="IPR005659">
    <property type="entry name" value="Chemorcpt_Glu_NH3ase_CheD"/>
</dbReference>
<dbReference type="EC" id="3.5.1.44" evidence="3"/>
<dbReference type="GO" id="GO:0006935">
    <property type="term" value="P:chemotaxis"/>
    <property type="evidence" value="ECO:0007669"/>
    <property type="project" value="UniProtKB-UniRule"/>
</dbReference>
<comment type="similarity">
    <text evidence="3">Belongs to the CheD family.</text>
</comment>
<evidence type="ECO:0000313" key="5">
    <source>
        <dbReference type="Proteomes" id="UP000242763"/>
    </source>
</evidence>
<evidence type="ECO:0000256" key="2">
    <source>
        <dbReference type="ARBA" id="ARBA00022801"/>
    </source>
</evidence>
<comment type="catalytic activity">
    <reaction evidence="3">
        <text>L-glutaminyl-[protein] + H2O = L-glutamyl-[protein] + NH4(+)</text>
        <dbReference type="Rhea" id="RHEA:16441"/>
        <dbReference type="Rhea" id="RHEA-COMP:10207"/>
        <dbReference type="Rhea" id="RHEA-COMP:10208"/>
        <dbReference type="ChEBI" id="CHEBI:15377"/>
        <dbReference type="ChEBI" id="CHEBI:28938"/>
        <dbReference type="ChEBI" id="CHEBI:29973"/>
        <dbReference type="ChEBI" id="CHEBI:30011"/>
        <dbReference type="EC" id="3.5.1.44"/>
    </reaction>
</comment>
<sequence>MSSRAYDFVAPGFSGKRIHVVQGEQCVSDDPATVLTTILGSCVAACIRDPIAGVGGLNHFLLPGVRDDKSGASAQRHGVHAMELLVNALLARGAKRERLEAKLFGGARLIDGLTDVGRQNAEFAERFLADEGIRYLGGSLLGENGRKIQFWPVSGRARQSLMEREAQQVFDAERRIRPVAPVESDGSVELF</sequence>
<evidence type="ECO:0000256" key="3">
    <source>
        <dbReference type="HAMAP-Rule" id="MF_01440"/>
    </source>
</evidence>
<dbReference type="PANTHER" id="PTHR35147:SF2">
    <property type="entry name" value="CHEMORECEPTOR GLUTAMINE DEAMIDASE CHED-RELATED"/>
    <property type="match status" value="1"/>
</dbReference>
<proteinExistence type="inferred from homology"/>
<dbReference type="Pfam" id="PF03975">
    <property type="entry name" value="CheD"/>
    <property type="match status" value="1"/>
</dbReference>
<comment type="function">
    <text evidence="3">Probably deamidates glutamine residues to glutamate on methyl-accepting chemotaxis receptors (MCPs), playing an important role in chemotaxis.</text>
</comment>
<accession>A0A1I3J244</accession>
<name>A0A1I3J244_9HYPH</name>
<dbReference type="OrthoDB" id="9807202at2"/>
<protein>
    <recommendedName>
        <fullName evidence="3">Probable chemoreceptor glutamine deamidase CheD</fullName>
        <ecNumber evidence="3">3.5.1.44</ecNumber>
    </recommendedName>
</protein>
<dbReference type="AlphaFoldDB" id="A0A1I3J244"/>
<dbReference type="InterPro" id="IPR011324">
    <property type="entry name" value="Cytotoxic_necrot_fac-like_cat"/>
</dbReference>
<evidence type="ECO:0000256" key="1">
    <source>
        <dbReference type="ARBA" id="ARBA00022500"/>
    </source>
</evidence>
<dbReference type="Gene3D" id="3.30.1330.200">
    <property type="match status" value="1"/>
</dbReference>
<dbReference type="Proteomes" id="UP000242763">
    <property type="component" value="Unassembled WGS sequence"/>
</dbReference>
<dbReference type="SUPFAM" id="SSF64438">
    <property type="entry name" value="CNF1/YfiH-like putative cysteine hydrolases"/>
    <property type="match status" value="1"/>
</dbReference>
<dbReference type="CDD" id="cd16352">
    <property type="entry name" value="CheD"/>
    <property type="match status" value="1"/>
</dbReference>
<organism evidence="4 5">
    <name type="scientific">Aquamicrobium aerolatum DSM 21857</name>
    <dbReference type="NCBI Taxonomy" id="1121003"/>
    <lineage>
        <taxon>Bacteria</taxon>
        <taxon>Pseudomonadati</taxon>
        <taxon>Pseudomonadota</taxon>
        <taxon>Alphaproteobacteria</taxon>
        <taxon>Hyphomicrobiales</taxon>
        <taxon>Phyllobacteriaceae</taxon>
        <taxon>Aerobium</taxon>
    </lineage>
</organism>
<dbReference type="InterPro" id="IPR038592">
    <property type="entry name" value="CheD-like_sf"/>
</dbReference>
<dbReference type="RefSeq" id="WP_091518781.1">
    <property type="nucleotide sequence ID" value="NZ_FORF01000003.1"/>
</dbReference>
<keyword evidence="5" id="KW-1185">Reference proteome</keyword>
<dbReference type="HAMAP" id="MF_01440">
    <property type="entry name" value="CheD"/>
    <property type="match status" value="1"/>
</dbReference>
<reference evidence="5" key="1">
    <citation type="submission" date="2016-10" db="EMBL/GenBank/DDBJ databases">
        <authorList>
            <person name="Varghese N."/>
            <person name="Submissions S."/>
        </authorList>
    </citation>
    <scope>NUCLEOTIDE SEQUENCE [LARGE SCALE GENOMIC DNA]</scope>
    <source>
        <strain evidence="5">DSM 21857</strain>
    </source>
</reference>
<keyword evidence="1 3" id="KW-0145">Chemotaxis</keyword>
<dbReference type="EMBL" id="FORF01000003">
    <property type="protein sequence ID" value="SFI54361.1"/>
    <property type="molecule type" value="Genomic_DNA"/>
</dbReference>
<keyword evidence="2 3" id="KW-0378">Hydrolase</keyword>
<evidence type="ECO:0000313" key="4">
    <source>
        <dbReference type="EMBL" id="SFI54361.1"/>
    </source>
</evidence>